<feature type="domain" description="DUF6434" evidence="1">
    <location>
        <begin position="70"/>
        <end position="132"/>
    </location>
</feature>
<dbReference type="Pfam" id="PF18953">
    <property type="entry name" value="SAP_new25"/>
    <property type="match status" value="1"/>
</dbReference>
<name>A0ABS3CBU3_9BACT</name>
<evidence type="ECO:0000313" key="2">
    <source>
        <dbReference type="EMBL" id="MBN7814579.1"/>
    </source>
</evidence>
<dbReference type="Pfam" id="PF20026">
    <property type="entry name" value="DUF6434"/>
    <property type="match status" value="1"/>
</dbReference>
<proteinExistence type="predicted"/>
<dbReference type="InterPro" id="IPR045492">
    <property type="entry name" value="DUF6434"/>
</dbReference>
<organism evidence="2 3">
    <name type="scientific">Algoriphagus pacificus</name>
    <dbReference type="NCBI Taxonomy" id="2811234"/>
    <lineage>
        <taxon>Bacteria</taxon>
        <taxon>Pseudomonadati</taxon>
        <taxon>Bacteroidota</taxon>
        <taxon>Cytophagia</taxon>
        <taxon>Cytophagales</taxon>
        <taxon>Cyclobacteriaceae</taxon>
        <taxon>Algoriphagus</taxon>
    </lineage>
</organism>
<protein>
    <recommendedName>
        <fullName evidence="1">DUF6434 domain-containing protein</fullName>
    </recommendedName>
</protein>
<evidence type="ECO:0000313" key="3">
    <source>
        <dbReference type="Proteomes" id="UP000664480"/>
    </source>
</evidence>
<reference evidence="2 3" key="1">
    <citation type="submission" date="2021-03" db="EMBL/GenBank/DDBJ databases">
        <title>novel species isolated from a fishpond in China.</title>
        <authorList>
            <person name="Lu H."/>
            <person name="Cai Z."/>
        </authorList>
    </citation>
    <scope>NUCLEOTIDE SEQUENCE [LARGE SCALE GENOMIC DNA]</scope>
    <source>
        <strain evidence="2 3">YJ13C</strain>
    </source>
</reference>
<sequence>MGRPDFESIKSGEEFNKWYWLKEEMVAICKSSGLPSTGRKFDLRDRIMHALDNNGELKAEPKKQNPRSKFNWAKADLSLETKITDNVSFGPNFRTFMKSQIGNSFSCTSDFMDWVKENEGKTLENAIQKYHQLEKRKEDPNFERKIADNNMFNQYTRDFLKDNPEKNIDSVRKYWMLKKQLPTKDGFVRYEKSDLNLEEM</sequence>
<dbReference type="RefSeq" id="WP_206585219.1">
    <property type="nucleotide sequence ID" value="NZ_JAFKCU010000001.1"/>
</dbReference>
<keyword evidence="3" id="KW-1185">Reference proteome</keyword>
<comment type="caution">
    <text evidence="2">The sequence shown here is derived from an EMBL/GenBank/DDBJ whole genome shotgun (WGS) entry which is preliminary data.</text>
</comment>
<evidence type="ECO:0000259" key="1">
    <source>
        <dbReference type="Pfam" id="PF20026"/>
    </source>
</evidence>
<dbReference type="EMBL" id="JAFKCU010000001">
    <property type="protein sequence ID" value="MBN7814579.1"/>
    <property type="molecule type" value="Genomic_DNA"/>
</dbReference>
<gene>
    <name evidence="2" type="ORF">J0A69_04025</name>
</gene>
<accession>A0ABS3CBU3</accession>
<dbReference type="Proteomes" id="UP000664480">
    <property type="component" value="Unassembled WGS sequence"/>
</dbReference>